<dbReference type="Gene3D" id="2.40.70.10">
    <property type="entry name" value="Acid Proteases"/>
    <property type="match status" value="1"/>
</dbReference>
<dbReference type="InterPro" id="IPR050951">
    <property type="entry name" value="Retrovirus_Pol_polyprotein"/>
</dbReference>
<evidence type="ECO:0000256" key="6">
    <source>
        <dbReference type="ARBA" id="ARBA00022801"/>
    </source>
</evidence>
<dbReference type="GO" id="GO:0015074">
    <property type="term" value="P:DNA integration"/>
    <property type="evidence" value="ECO:0007669"/>
    <property type="project" value="InterPro"/>
</dbReference>
<dbReference type="InterPro" id="IPR041588">
    <property type="entry name" value="Integrase_H2C2"/>
</dbReference>
<sequence length="726" mass="83694">MRPYFQDRVALNSPQNIQHLKQQCRTLEDVKVQTTNFKESTNSYVDIIGPELTFSRSNKSRVYTAKPKLEEILADTESTRDITSLRTSKPTVPISTTSSDNKDQRKDNKWAEWLAIVKNFYSTSQVAPLLVNKSDDHRPFIRVVINNTPVDALLDTGATQTVLGKKGLRMILDMDIDVEYHAVNCQATTADGVTQRVIGEVLLPVVLNVDFVNKSYKIAANHVSNNEFICSIRTENDLTAKQKQRLDSVVNKFKDISSTDRLGYTHLVEHRIEVTEPERFRQRSFPMSPYMRDNLNKEIDKMLELGIIKPSKSPYSSNRLTNKVTQNPELHPNLCLKDGRLYQLIKNRHNLDTNFKEWKLVVPRGSRLEVLKECHDDPSAAHFGCSKTYSRVIDTYYWPGLKHDVKKYVYKCEICNQQKVSQLGRIGLMGAPKDITEPFRLISLDIAGPFPKSMSNHSYILVAIDWFTKFTFIHPMRRATAKEICTYVEKNIFTTFGVPQILVMDNGSQFISKEFKGLLKKYNITNTWYNAKFHPQVNNVERSNRVIGTAIRSYRKDNQRHWDSLIPQISYAINTSVHEVTGYTPDLLTFGRQVPISGDYYGDINSKADTPFVFAGRETLMSELEKLPEIYRDVAKRISLSYQRNKKYYDLRKRNIEFEVGDTVYKRNYVLSNAGNYFSAKLAPKFIKCTITKKLSPIIYELRDETGKNIGRYHVKDLKQSLNDRD</sequence>
<dbReference type="SUPFAM" id="SSF56672">
    <property type="entry name" value="DNA/RNA polymerases"/>
    <property type="match status" value="1"/>
</dbReference>
<accession>A0AAV8VLU0</accession>
<dbReference type="EC" id="2.7.7.49" evidence="1"/>
<keyword evidence="12" id="KW-1185">Reference proteome</keyword>
<dbReference type="Gene3D" id="3.10.10.10">
    <property type="entry name" value="HIV Type 1 Reverse Transcriptase, subunit A, domain 1"/>
    <property type="match status" value="1"/>
</dbReference>
<keyword evidence="3" id="KW-0548">Nucleotidyltransferase</keyword>
<dbReference type="Gene3D" id="1.10.340.70">
    <property type="match status" value="1"/>
</dbReference>
<evidence type="ECO:0000259" key="9">
    <source>
        <dbReference type="PROSITE" id="PS50175"/>
    </source>
</evidence>
<evidence type="ECO:0000256" key="4">
    <source>
        <dbReference type="ARBA" id="ARBA00022722"/>
    </source>
</evidence>
<keyword evidence="7" id="KW-0695">RNA-directed DNA polymerase</keyword>
<keyword evidence="2" id="KW-0808">Transferase</keyword>
<keyword evidence="6" id="KW-0378">Hydrolase</keyword>
<dbReference type="AlphaFoldDB" id="A0AAV8VLU0"/>
<dbReference type="InterPro" id="IPR001995">
    <property type="entry name" value="Peptidase_A2_cat"/>
</dbReference>
<dbReference type="GO" id="GO:0004190">
    <property type="term" value="F:aspartic-type endopeptidase activity"/>
    <property type="evidence" value="ECO:0007669"/>
    <property type="project" value="InterPro"/>
</dbReference>
<dbReference type="EMBL" id="JANEYG010000061">
    <property type="protein sequence ID" value="KAJ8914915.1"/>
    <property type="molecule type" value="Genomic_DNA"/>
</dbReference>
<evidence type="ECO:0000256" key="7">
    <source>
        <dbReference type="ARBA" id="ARBA00022918"/>
    </source>
</evidence>
<evidence type="ECO:0000256" key="2">
    <source>
        <dbReference type="ARBA" id="ARBA00022679"/>
    </source>
</evidence>
<dbReference type="PROSITE" id="PS50175">
    <property type="entry name" value="ASP_PROT_RETROV"/>
    <property type="match status" value="1"/>
</dbReference>
<dbReference type="GO" id="GO:0004519">
    <property type="term" value="F:endonuclease activity"/>
    <property type="evidence" value="ECO:0007669"/>
    <property type="project" value="UniProtKB-KW"/>
</dbReference>
<dbReference type="FunFam" id="1.10.340.70:FF:000001">
    <property type="entry name" value="Retrovirus-related Pol polyprotein from transposon gypsy-like Protein"/>
    <property type="match status" value="1"/>
</dbReference>
<proteinExistence type="predicted"/>
<dbReference type="Pfam" id="PF00665">
    <property type="entry name" value="rve"/>
    <property type="match status" value="1"/>
</dbReference>
<feature type="compositionally biased region" description="Polar residues" evidence="8">
    <location>
        <begin position="81"/>
        <end position="99"/>
    </location>
</feature>
<dbReference type="GO" id="GO:0042575">
    <property type="term" value="C:DNA polymerase complex"/>
    <property type="evidence" value="ECO:0007669"/>
    <property type="project" value="UniProtKB-ARBA"/>
</dbReference>
<dbReference type="GO" id="GO:0003964">
    <property type="term" value="F:RNA-directed DNA polymerase activity"/>
    <property type="evidence" value="ECO:0007669"/>
    <property type="project" value="UniProtKB-KW"/>
</dbReference>
<dbReference type="Pfam" id="PF00077">
    <property type="entry name" value="RVP"/>
    <property type="match status" value="1"/>
</dbReference>
<protein>
    <recommendedName>
        <fullName evidence="1">RNA-directed DNA polymerase</fullName>
        <ecNumber evidence="1">2.7.7.49</ecNumber>
    </recommendedName>
</protein>
<evidence type="ECO:0000313" key="12">
    <source>
        <dbReference type="Proteomes" id="UP001159042"/>
    </source>
</evidence>
<reference evidence="11 12" key="1">
    <citation type="journal article" date="2023" name="Insect Mol. Biol.">
        <title>Genome sequencing provides insights into the evolution of gene families encoding plant cell wall-degrading enzymes in longhorned beetles.</title>
        <authorList>
            <person name="Shin N.R."/>
            <person name="Okamura Y."/>
            <person name="Kirsch R."/>
            <person name="Pauchet Y."/>
        </authorList>
    </citation>
    <scope>NUCLEOTIDE SEQUENCE [LARGE SCALE GENOMIC DNA]</scope>
    <source>
        <strain evidence="11">EAD_L_NR</strain>
    </source>
</reference>
<dbReference type="Pfam" id="PF17921">
    <property type="entry name" value="Integrase_H2C2"/>
    <property type="match status" value="1"/>
</dbReference>
<dbReference type="SUPFAM" id="SSF50630">
    <property type="entry name" value="Acid proteases"/>
    <property type="match status" value="1"/>
</dbReference>
<dbReference type="PROSITE" id="PS50994">
    <property type="entry name" value="INTEGRASE"/>
    <property type="match status" value="1"/>
</dbReference>
<dbReference type="InterPro" id="IPR001584">
    <property type="entry name" value="Integrase_cat-core"/>
</dbReference>
<dbReference type="Proteomes" id="UP001159042">
    <property type="component" value="Unassembled WGS sequence"/>
</dbReference>
<feature type="region of interest" description="Disordered" evidence="8">
    <location>
        <begin position="80"/>
        <end position="104"/>
    </location>
</feature>
<evidence type="ECO:0000259" key="10">
    <source>
        <dbReference type="PROSITE" id="PS50994"/>
    </source>
</evidence>
<evidence type="ECO:0000256" key="3">
    <source>
        <dbReference type="ARBA" id="ARBA00022695"/>
    </source>
</evidence>
<dbReference type="GO" id="GO:0006508">
    <property type="term" value="P:proteolysis"/>
    <property type="evidence" value="ECO:0007669"/>
    <property type="project" value="InterPro"/>
</dbReference>
<dbReference type="PANTHER" id="PTHR37984">
    <property type="entry name" value="PROTEIN CBG26694"/>
    <property type="match status" value="1"/>
</dbReference>
<evidence type="ECO:0000313" key="11">
    <source>
        <dbReference type="EMBL" id="KAJ8914915.1"/>
    </source>
</evidence>
<evidence type="ECO:0000256" key="5">
    <source>
        <dbReference type="ARBA" id="ARBA00022759"/>
    </source>
</evidence>
<comment type="caution">
    <text evidence="11">The sequence shown here is derived from an EMBL/GenBank/DDBJ whole genome shotgun (WGS) entry which is preliminary data.</text>
</comment>
<dbReference type="GO" id="GO:0003676">
    <property type="term" value="F:nucleic acid binding"/>
    <property type="evidence" value="ECO:0007669"/>
    <property type="project" value="InterPro"/>
</dbReference>
<evidence type="ECO:0000256" key="1">
    <source>
        <dbReference type="ARBA" id="ARBA00012493"/>
    </source>
</evidence>
<organism evidence="11 12">
    <name type="scientific">Exocentrus adspersus</name>
    <dbReference type="NCBI Taxonomy" id="1586481"/>
    <lineage>
        <taxon>Eukaryota</taxon>
        <taxon>Metazoa</taxon>
        <taxon>Ecdysozoa</taxon>
        <taxon>Arthropoda</taxon>
        <taxon>Hexapoda</taxon>
        <taxon>Insecta</taxon>
        <taxon>Pterygota</taxon>
        <taxon>Neoptera</taxon>
        <taxon>Endopterygota</taxon>
        <taxon>Coleoptera</taxon>
        <taxon>Polyphaga</taxon>
        <taxon>Cucujiformia</taxon>
        <taxon>Chrysomeloidea</taxon>
        <taxon>Cerambycidae</taxon>
        <taxon>Lamiinae</taxon>
        <taxon>Acanthocinini</taxon>
        <taxon>Exocentrus</taxon>
    </lineage>
</organism>
<feature type="domain" description="Peptidase A2" evidence="9">
    <location>
        <begin position="150"/>
        <end position="163"/>
    </location>
</feature>
<dbReference type="Gene3D" id="3.30.420.10">
    <property type="entry name" value="Ribonuclease H-like superfamily/Ribonuclease H"/>
    <property type="match status" value="1"/>
</dbReference>
<name>A0AAV8VLU0_9CUCU</name>
<dbReference type="PANTHER" id="PTHR37984:SF5">
    <property type="entry name" value="PROTEIN NYNRIN-LIKE"/>
    <property type="match status" value="1"/>
</dbReference>
<dbReference type="SUPFAM" id="SSF53098">
    <property type="entry name" value="Ribonuclease H-like"/>
    <property type="match status" value="1"/>
</dbReference>
<evidence type="ECO:0000256" key="8">
    <source>
        <dbReference type="SAM" id="MobiDB-lite"/>
    </source>
</evidence>
<dbReference type="InterPro" id="IPR018061">
    <property type="entry name" value="Retropepsins"/>
</dbReference>
<dbReference type="InterPro" id="IPR043502">
    <property type="entry name" value="DNA/RNA_pol_sf"/>
</dbReference>
<dbReference type="InterPro" id="IPR012337">
    <property type="entry name" value="RNaseH-like_sf"/>
</dbReference>
<dbReference type="InterPro" id="IPR021109">
    <property type="entry name" value="Peptidase_aspartic_dom_sf"/>
</dbReference>
<gene>
    <name evidence="11" type="ORF">NQ315_016069</name>
</gene>
<dbReference type="InterPro" id="IPR036397">
    <property type="entry name" value="RNaseH_sf"/>
</dbReference>
<keyword evidence="5" id="KW-0255">Endonuclease</keyword>
<keyword evidence="4" id="KW-0540">Nuclease</keyword>
<feature type="domain" description="Integrase catalytic" evidence="10">
    <location>
        <begin position="434"/>
        <end position="593"/>
    </location>
</feature>